<dbReference type="InterPro" id="IPR000719">
    <property type="entry name" value="Prot_kinase_dom"/>
</dbReference>
<accession>G1LAX8</accession>
<name>G1LAX8_AILME</name>
<feature type="domain" description="Protein kinase" evidence="12">
    <location>
        <begin position="104"/>
        <end position="401"/>
    </location>
</feature>
<dbReference type="GO" id="GO:0004674">
    <property type="term" value="F:protein serine/threonine kinase activity"/>
    <property type="evidence" value="ECO:0007669"/>
    <property type="project" value="UniProtKB-KW"/>
</dbReference>
<keyword evidence="3" id="KW-0808">Transferase</keyword>
<dbReference type="HOGENOM" id="CLU_000288_10_0_1"/>
<dbReference type="PROSITE" id="PS00108">
    <property type="entry name" value="PROTEIN_KINASE_ST"/>
    <property type="match status" value="1"/>
</dbReference>
<evidence type="ECO:0000313" key="13">
    <source>
        <dbReference type="Ensembl" id="ENSAMEP00000004051.2"/>
    </source>
</evidence>
<dbReference type="PANTHER" id="PTHR24359:SF34">
    <property type="entry name" value="PROTEIN KINASE DOMAIN-CONTAINING PROTEIN"/>
    <property type="match status" value="1"/>
</dbReference>
<keyword evidence="2" id="KW-0723">Serine/threonine-protein kinase</keyword>
<dbReference type="PROSITE" id="PS50011">
    <property type="entry name" value="PROTEIN_KINASE_DOM"/>
    <property type="match status" value="1"/>
</dbReference>
<dbReference type="InterPro" id="IPR011009">
    <property type="entry name" value="Kinase-like_dom_sf"/>
</dbReference>
<dbReference type="EC" id="2.7.11.1" evidence="1"/>
<evidence type="ECO:0000256" key="7">
    <source>
        <dbReference type="ARBA" id="ARBA00047899"/>
    </source>
</evidence>
<evidence type="ECO:0000256" key="8">
    <source>
        <dbReference type="ARBA" id="ARBA00048679"/>
    </source>
</evidence>
<dbReference type="Ensembl" id="ENSAMET00000004215.2">
    <property type="protein sequence ID" value="ENSAMEP00000004051.2"/>
    <property type="gene ID" value="ENSAMEG00000003850.2"/>
</dbReference>
<feature type="compositionally biased region" description="Acidic residues" evidence="11">
    <location>
        <begin position="407"/>
        <end position="421"/>
    </location>
</feature>
<evidence type="ECO:0000256" key="10">
    <source>
        <dbReference type="ARBA" id="ARBA00078273"/>
    </source>
</evidence>
<dbReference type="GeneTree" id="ENSGT00940000161663"/>
<evidence type="ECO:0000256" key="11">
    <source>
        <dbReference type="SAM" id="MobiDB-lite"/>
    </source>
</evidence>
<dbReference type="InterPro" id="IPR008271">
    <property type="entry name" value="Ser/Thr_kinase_AS"/>
</dbReference>
<gene>
    <name evidence="13" type="primary">SBK2</name>
</gene>
<protein>
    <recommendedName>
        <fullName evidence="9">Serine/threonine-protein kinase SBK2</fullName>
        <ecNumber evidence="1">2.7.11.1</ecNumber>
    </recommendedName>
    <alternativeName>
        <fullName evidence="10">SH3 domain-binding kinase family member 2</fullName>
    </alternativeName>
</protein>
<keyword evidence="14" id="KW-1185">Reference proteome</keyword>
<sequence>PHHPGTLTSALGWTSTFPRCSQWAPDSPRPHLCSSPTGGHRYSPPTARGADSHQGDQSEESPCPVPPHPRARLRLLWPCTPCPASPRRSCCGSEALASGLGPENHLPERVLCGPLCLVTPRLTPDPGRTAANPPTLCLRPGVRAIWGSQRDAEGTGTTLALKQLPKASTSLRGFLYEFCVGLSLGTHSAIVTAYGIGIESANSYSFLTEPVLYGDLITFIQPKVGLPQQAVQRCADQLASALEHIHSRGLVYRDIKPENVLVCDPACQRVKLTDFGHTRPRGTLLRLAGPPIPYTAPELCCPPPLPEGLPIQPALDAWALGVLLFCLLTGYFPWDQPLAEADPFYEDFLIWQASGQPEDRPQPWFGLTPVADSLLWGLLDPHPRKRSPVSSIQGYLGRPWRQQKEEASEEEEEGDGEEDGE</sequence>
<reference evidence="13" key="3">
    <citation type="submission" date="2025-09" db="UniProtKB">
        <authorList>
            <consortium name="Ensembl"/>
        </authorList>
    </citation>
    <scope>IDENTIFICATION</scope>
</reference>
<feature type="region of interest" description="Disordered" evidence="11">
    <location>
        <begin position="24"/>
        <end position="67"/>
    </location>
</feature>
<evidence type="ECO:0000256" key="4">
    <source>
        <dbReference type="ARBA" id="ARBA00022741"/>
    </source>
</evidence>
<evidence type="ECO:0000256" key="1">
    <source>
        <dbReference type="ARBA" id="ARBA00012513"/>
    </source>
</evidence>
<organism evidence="13 14">
    <name type="scientific">Ailuropoda melanoleuca</name>
    <name type="common">Giant panda</name>
    <dbReference type="NCBI Taxonomy" id="9646"/>
    <lineage>
        <taxon>Eukaryota</taxon>
        <taxon>Metazoa</taxon>
        <taxon>Chordata</taxon>
        <taxon>Craniata</taxon>
        <taxon>Vertebrata</taxon>
        <taxon>Euteleostomi</taxon>
        <taxon>Mammalia</taxon>
        <taxon>Eutheria</taxon>
        <taxon>Laurasiatheria</taxon>
        <taxon>Carnivora</taxon>
        <taxon>Caniformia</taxon>
        <taxon>Ursidae</taxon>
        <taxon>Ailuropoda</taxon>
    </lineage>
</organism>
<evidence type="ECO:0000256" key="6">
    <source>
        <dbReference type="ARBA" id="ARBA00022840"/>
    </source>
</evidence>
<dbReference type="Gene3D" id="1.10.510.10">
    <property type="entry name" value="Transferase(Phosphotransferase) domain 1"/>
    <property type="match status" value="1"/>
</dbReference>
<dbReference type="AlphaFoldDB" id="G1LAX8"/>
<proteinExistence type="predicted"/>
<dbReference type="Proteomes" id="UP000008912">
    <property type="component" value="Unassembled WGS sequence"/>
</dbReference>
<reference evidence="13 14" key="1">
    <citation type="journal article" date="2010" name="Nature">
        <title>The sequence and de novo assembly of the giant panda genome.</title>
        <authorList>
            <person name="Li R."/>
            <person name="Fan W."/>
            <person name="Tian G."/>
            <person name="Zhu H."/>
            <person name="He L."/>
            <person name="Cai J."/>
            <person name="Huang Q."/>
            <person name="Cai Q."/>
            <person name="Li B."/>
            <person name="Bai Y."/>
            <person name="Zhang Z."/>
            <person name="Zhang Y."/>
            <person name="Wang W."/>
            <person name="Li J."/>
            <person name="Wei F."/>
            <person name="Li H."/>
            <person name="Jian M."/>
            <person name="Li J."/>
            <person name="Zhang Z."/>
            <person name="Nielsen R."/>
            <person name="Li D."/>
            <person name="Gu W."/>
            <person name="Yang Z."/>
            <person name="Xuan Z."/>
            <person name="Ryder O.A."/>
            <person name="Leung F.C."/>
            <person name="Zhou Y."/>
            <person name="Cao J."/>
            <person name="Sun X."/>
            <person name="Fu Y."/>
            <person name="Fang X."/>
            <person name="Guo X."/>
            <person name="Wang B."/>
            <person name="Hou R."/>
            <person name="Shen F."/>
            <person name="Mu B."/>
            <person name="Ni P."/>
            <person name="Lin R."/>
            <person name="Qian W."/>
            <person name="Wang G."/>
            <person name="Yu C."/>
            <person name="Nie W."/>
            <person name="Wang J."/>
            <person name="Wu Z."/>
            <person name="Liang H."/>
            <person name="Min J."/>
            <person name="Wu Q."/>
            <person name="Cheng S."/>
            <person name="Ruan J."/>
            <person name="Wang M."/>
            <person name="Shi Z."/>
            <person name="Wen M."/>
            <person name="Liu B."/>
            <person name="Ren X."/>
            <person name="Zheng H."/>
            <person name="Dong D."/>
            <person name="Cook K."/>
            <person name="Shan G."/>
            <person name="Zhang H."/>
            <person name="Kosiol C."/>
            <person name="Xie X."/>
            <person name="Lu Z."/>
            <person name="Zheng H."/>
            <person name="Li Y."/>
            <person name="Steiner C.C."/>
            <person name="Lam T.T."/>
            <person name="Lin S."/>
            <person name="Zhang Q."/>
            <person name="Li G."/>
            <person name="Tian J."/>
            <person name="Gong T."/>
            <person name="Liu H."/>
            <person name="Zhang D."/>
            <person name="Fang L."/>
            <person name="Ye C."/>
            <person name="Zhang J."/>
            <person name="Hu W."/>
            <person name="Xu A."/>
            <person name="Ren Y."/>
            <person name="Zhang G."/>
            <person name="Bruford M.W."/>
            <person name="Li Q."/>
            <person name="Ma L."/>
            <person name="Guo Y."/>
            <person name="An N."/>
            <person name="Hu Y."/>
            <person name="Zheng Y."/>
            <person name="Shi Y."/>
            <person name="Li Z."/>
            <person name="Liu Q."/>
            <person name="Chen Y."/>
            <person name="Zhao J."/>
            <person name="Qu N."/>
            <person name="Zhao S."/>
            <person name="Tian F."/>
            <person name="Wang X."/>
            <person name="Wang H."/>
            <person name="Xu L."/>
            <person name="Liu X."/>
            <person name="Vinar T."/>
            <person name="Wang Y."/>
            <person name="Lam T.W."/>
            <person name="Yiu S.M."/>
            <person name="Liu S."/>
            <person name="Zhang H."/>
            <person name="Li D."/>
            <person name="Huang Y."/>
            <person name="Wang X."/>
            <person name="Yang G."/>
            <person name="Jiang Z."/>
            <person name="Wang J."/>
            <person name="Qin N."/>
            <person name="Li L."/>
            <person name="Li J."/>
            <person name="Bolund L."/>
            <person name="Kristiansen K."/>
            <person name="Wong G.K."/>
            <person name="Olson M."/>
            <person name="Zhang X."/>
            <person name="Li S."/>
            <person name="Yang H."/>
            <person name="Wang J."/>
            <person name="Wang J."/>
        </authorList>
    </citation>
    <scope>NUCLEOTIDE SEQUENCE [LARGE SCALE GENOMIC DNA]</scope>
</reference>
<dbReference type="SMART" id="SM00220">
    <property type="entry name" value="S_TKc"/>
    <property type="match status" value="1"/>
</dbReference>
<keyword evidence="4" id="KW-0547">Nucleotide-binding</keyword>
<evidence type="ECO:0000256" key="3">
    <source>
        <dbReference type="ARBA" id="ARBA00022679"/>
    </source>
</evidence>
<dbReference type="PANTHER" id="PTHR24359">
    <property type="entry name" value="SERINE/THREONINE-PROTEIN KINASE SBK1"/>
    <property type="match status" value="1"/>
</dbReference>
<comment type="catalytic activity">
    <reaction evidence="7">
        <text>L-threonyl-[protein] + ATP = O-phospho-L-threonyl-[protein] + ADP + H(+)</text>
        <dbReference type="Rhea" id="RHEA:46608"/>
        <dbReference type="Rhea" id="RHEA-COMP:11060"/>
        <dbReference type="Rhea" id="RHEA-COMP:11605"/>
        <dbReference type="ChEBI" id="CHEBI:15378"/>
        <dbReference type="ChEBI" id="CHEBI:30013"/>
        <dbReference type="ChEBI" id="CHEBI:30616"/>
        <dbReference type="ChEBI" id="CHEBI:61977"/>
        <dbReference type="ChEBI" id="CHEBI:456216"/>
        <dbReference type="EC" id="2.7.11.1"/>
    </reaction>
</comment>
<evidence type="ECO:0000259" key="12">
    <source>
        <dbReference type="PROSITE" id="PS50011"/>
    </source>
</evidence>
<comment type="catalytic activity">
    <reaction evidence="8">
        <text>L-seryl-[protein] + ATP = O-phospho-L-seryl-[protein] + ADP + H(+)</text>
        <dbReference type="Rhea" id="RHEA:17989"/>
        <dbReference type="Rhea" id="RHEA-COMP:9863"/>
        <dbReference type="Rhea" id="RHEA-COMP:11604"/>
        <dbReference type="ChEBI" id="CHEBI:15378"/>
        <dbReference type="ChEBI" id="CHEBI:29999"/>
        <dbReference type="ChEBI" id="CHEBI:30616"/>
        <dbReference type="ChEBI" id="CHEBI:83421"/>
        <dbReference type="ChEBI" id="CHEBI:456216"/>
        <dbReference type="EC" id="2.7.11.1"/>
    </reaction>
</comment>
<dbReference type="SUPFAM" id="SSF56112">
    <property type="entry name" value="Protein kinase-like (PK-like)"/>
    <property type="match status" value="1"/>
</dbReference>
<keyword evidence="6" id="KW-0067">ATP-binding</keyword>
<evidence type="ECO:0000313" key="14">
    <source>
        <dbReference type="Proteomes" id="UP000008912"/>
    </source>
</evidence>
<reference evidence="13" key="2">
    <citation type="submission" date="2025-08" db="UniProtKB">
        <authorList>
            <consortium name="Ensembl"/>
        </authorList>
    </citation>
    <scope>IDENTIFICATION</scope>
</reference>
<dbReference type="GO" id="GO:0005524">
    <property type="term" value="F:ATP binding"/>
    <property type="evidence" value="ECO:0007669"/>
    <property type="project" value="UniProtKB-KW"/>
</dbReference>
<feature type="region of interest" description="Disordered" evidence="11">
    <location>
        <begin position="382"/>
        <end position="421"/>
    </location>
</feature>
<dbReference type="Pfam" id="PF00069">
    <property type="entry name" value="Pkinase"/>
    <property type="match status" value="1"/>
</dbReference>
<evidence type="ECO:0000256" key="2">
    <source>
        <dbReference type="ARBA" id="ARBA00022527"/>
    </source>
</evidence>
<evidence type="ECO:0000256" key="5">
    <source>
        <dbReference type="ARBA" id="ARBA00022777"/>
    </source>
</evidence>
<dbReference type="STRING" id="9646.ENSAMEP00000004051"/>
<keyword evidence="5" id="KW-0418">Kinase</keyword>
<evidence type="ECO:0000256" key="9">
    <source>
        <dbReference type="ARBA" id="ARBA00071613"/>
    </source>
</evidence>
<dbReference type="InParanoid" id="G1LAX8"/>
<dbReference type="eggNOG" id="KOG1345">
    <property type="taxonomic scope" value="Eukaryota"/>
</dbReference>
<dbReference type="FunFam" id="1.10.510.10:FF:000515">
    <property type="entry name" value="serine/threonine-protein kinase SBK2"/>
    <property type="match status" value="1"/>
</dbReference>